<sequence>MPAEWTIAFLLGLLSSTHCLGMCGGIAGALTFSLSPEVRARPRRLMAFNLTYNAGRISSYLLAGALVAGGAGMLSSAVGATNRPLMALLGATFLVAVGLYIAGWFPRFARIEAVGRPLWQRLEPLGRRLLPVRRLYQAYGFGLVWGWLPCGLVYSALVYSLTTEDAWRGALFMLFFGLGTMPMLFTVGVMASGAAARLRTPAVRRLAGLIIIVLAPVPLMLTHWGGP</sequence>
<feature type="transmembrane region" description="Helical" evidence="1">
    <location>
        <begin position="57"/>
        <end position="79"/>
    </location>
</feature>
<name>A0ABS9P4Y7_9GAMM</name>
<gene>
    <name evidence="3" type="ORF">HOP52_03475</name>
</gene>
<feature type="domain" description="Urease accessory protein UreH-like transmembrane" evidence="2">
    <location>
        <begin position="7"/>
        <end position="214"/>
    </location>
</feature>
<dbReference type="Pfam" id="PF13386">
    <property type="entry name" value="DsbD_2"/>
    <property type="match status" value="1"/>
</dbReference>
<feature type="transmembrane region" description="Helical" evidence="1">
    <location>
        <begin position="138"/>
        <end position="159"/>
    </location>
</feature>
<dbReference type="InterPro" id="IPR039447">
    <property type="entry name" value="UreH-like_TM_dom"/>
</dbReference>
<keyword evidence="1" id="KW-0812">Transmembrane</keyword>
<evidence type="ECO:0000259" key="2">
    <source>
        <dbReference type="Pfam" id="PF13386"/>
    </source>
</evidence>
<feature type="transmembrane region" description="Helical" evidence="1">
    <location>
        <begin position="206"/>
        <end position="226"/>
    </location>
</feature>
<keyword evidence="4" id="KW-1185">Reference proteome</keyword>
<dbReference type="EMBL" id="JABFUC010000002">
    <property type="protein sequence ID" value="MCG6656838.1"/>
    <property type="molecule type" value="Genomic_DNA"/>
</dbReference>
<keyword evidence="1" id="KW-1133">Transmembrane helix</keyword>
<evidence type="ECO:0000313" key="3">
    <source>
        <dbReference type="EMBL" id="MCG6656838.1"/>
    </source>
</evidence>
<feature type="transmembrane region" description="Helical" evidence="1">
    <location>
        <begin position="171"/>
        <end position="194"/>
    </location>
</feature>
<dbReference type="RefSeq" id="WP_238975869.1">
    <property type="nucleotide sequence ID" value="NZ_JABFUC010000002.1"/>
</dbReference>
<comment type="caution">
    <text evidence="3">The sequence shown here is derived from an EMBL/GenBank/DDBJ whole genome shotgun (WGS) entry which is preliminary data.</text>
</comment>
<dbReference type="PANTHER" id="PTHR42208:SF1">
    <property type="entry name" value="HEAVY METAL TRANSPORTER"/>
    <property type="match status" value="1"/>
</dbReference>
<dbReference type="PANTHER" id="PTHR42208">
    <property type="entry name" value="HEAVY METAL TRANSPORTER-RELATED"/>
    <property type="match status" value="1"/>
</dbReference>
<organism evidence="3 4">
    <name type="scientific">Billgrantia campisalis</name>
    <dbReference type="NCBI Taxonomy" id="74661"/>
    <lineage>
        <taxon>Bacteria</taxon>
        <taxon>Pseudomonadati</taxon>
        <taxon>Pseudomonadota</taxon>
        <taxon>Gammaproteobacteria</taxon>
        <taxon>Oceanospirillales</taxon>
        <taxon>Halomonadaceae</taxon>
        <taxon>Billgrantia</taxon>
    </lineage>
</organism>
<feature type="transmembrane region" description="Helical" evidence="1">
    <location>
        <begin position="6"/>
        <end position="36"/>
    </location>
</feature>
<reference evidence="3 4" key="1">
    <citation type="submission" date="2020-05" db="EMBL/GenBank/DDBJ databases">
        <title>Comparative genomic analysis of denitrifying bacteria from Halomonas genus.</title>
        <authorList>
            <person name="Wang L."/>
            <person name="Shao Z."/>
        </authorList>
    </citation>
    <scope>NUCLEOTIDE SEQUENCE [LARGE SCALE GENOMIC DNA]</scope>
    <source>
        <strain evidence="3 4">A4</strain>
    </source>
</reference>
<keyword evidence="1" id="KW-0472">Membrane</keyword>
<evidence type="ECO:0000313" key="4">
    <source>
        <dbReference type="Proteomes" id="UP000814385"/>
    </source>
</evidence>
<protein>
    <submittedName>
        <fullName evidence="3">Sulfite exporter TauE/SafE family protein</fullName>
    </submittedName>
</protein>
<feature type="transmembrane region" description="Helical" evidence="1">
    <location>
        <begin position="85"/>
        <end position="106"/>
    </location>
</feature>
<accession>A0ABS9P4Y7</accession>
<dbReference type="Proteomes" id="UP000814385">
    <property type="component" value="Unassembled WGS sequence"/>
</dbReference>
<proteinExistence type="predicted"/>
<evidence type="ECO:0000256" key="1">
    <source>
        <dbReference type="SAM" id="Phobius"/>
    </source>
</evidence>